<sequence>MNRWIIKYAPLFEHQTRKIKKPVASSWRMDETYINVKGQVNYTRKSVLFISTKLCDTTYLGTIHLR</sequence>
<keyword evidence="2" id="KW-1185">Reference proteome</keyword>
<name>A0ABM9QR57_9VIBR</name>
<dbReference type="EMBL" id="CCJX01000069">
    <property type="protein sequence ID" value="CDT18645.1"/>
    <property type="molecule type" value="Genomic_DNA"/>
</dbReference>
<comment type="caution">
    <text evidence="1">The sequence shown here is derived from an EMBL/GenBank/DDBJ whole genome shotgun (WGS) entry which is preliminary data.</text>
</comment>
<proteinExistence type="predicted"/>
<evidence type="ECO:0000313" key="2">
    <source>
        <dbReference type="Proteomes" id="UP000049077"/>
    </source>
</evidence>
<reference evidence="1 2" key="1">
    <citation type="submission" date="2014-06" db="EMBL/GenBank/DDBJ databases">
        <authorList>
            <person name="Le Roux F."/>
        </authorList>
    </citation>
    <scope>NUCLEOTIDE SEQUENCE [LARGE SCALE GENOMIC DNA]</scope>
    <source>
        <strain evidence="1 2">J5-4</strain>
    </source>
</reference>
<organism evidence="1 2">
    <name type="scientific">Vibrio crassostreae</name>
    <dbReference type="NCBI Taxonomy" id="246167"/>
    <lineage>
        <taxon>Bacteria</taxon>
        <taxon>Pseudomonadati</taxon>
        <taxon>Pseudomonadota</taxon>
        <taxon>Gammaproteobacteria</taxon>
        <taxon>Vibrionales</taxon>
        <taxon>Vibrionaceae</taxon>
        <taxon>Vibrio</taxon>
    </lineage>
</organism>
<dbReference type="Proteomes" id="UP000049077">
    <property type="component" value="Unassembled WGS sequence"/>
</dbReference>
<accession>A0ABM9QR57</accession>
<gene>
    <name evidence="1" type="ORF">VCR4J5_1600029</name>
</gene>
<evidence type="ECO:0008006" key="3">
    <source>
        <dbReference type="Google" id="ProtNLM"/>
    </source>
</evidence>
<protein>
    <recommendedName>
        <fullName evidence="3">DDE superfamily endonuclease</fullName>
    </recommendedName>
</protein>
<evidence type="ECO:0000313" key="1">
    <source>
        <dbReference type="EMBL" id="CDT18645.1"/>
    </source>
</evidence>